<evidence type="ECO:0000313" key="2">
    <source>
        <dbReference type="Proteomes" id="UP001234602"/>
    </source>
</evidence>
<dbReference type="Proteomes" id="UP001234602">
    <property type="component" value="Unassembled WGS sequence"/>
</dbReference>
<dbReference type="Pfam" id="PF01019">
    <property type="entry name" value="G_glu_transpept"/>
    <property type="match status" value="1"/>
</dbReference>
<reference evidence="1" key="1">
    <citation type="submission" date="2023-06" db="EMBL/GenBank/DDBJ databases">
        <title>Comparative genomics of Bacillaceae isolates and their secondary metabolite potential.</title>
        <authorList>
            <person name="Song L."/>
            <person name="Nielsen L.J."/>
            <person name="Mohite O."/>
            <person name="Xu X."/>
            <person name="Weber T."/>
            <person name="Kovacs A.T."/>
        </authorList>
    </citation>
    <scope>NUCLEOTIDE SEQUENCE</scope>
    <source>
        <strain evidence="1">D8_B_37</strain>
    </source>
</reference>
<evidence type="ECO:0000313" key="1">
    <source>
        <dbReference type="EMBL" id="MDM5455057.1"/>
    </source>
</evidence>
<name>A0AAW7ITU1_9BACI</name>
<dbReference type="AlphaFoldDB" id="A0AAW7ITU1"/>
<keyword evidence="1" id="KW-0808">Transferase</keyword>
<dbReference type="EC" id="2.3.2.2" evidence="1"/>
<accession>A0AAW7ITU1</accession>
<dbReference type="InterPro" id="IPR029055">
    <property type="entry name" value="Ntn_hydrolases_N"/>
</dbReference>
<dbReference type="SUPFAM" id="SSF56235">
    <property type="entry name" value="N-terminal nucleophile aminohydrolases (Ntn hydrolases)"/>
    <property type="match status" value="1"/>
</dbReference>
<proteinExistence type="predicted"/>
<keyword evidence="1" id="KW-0012">Acyltransferase</keyword>
<gene>
    <name evidence="1" type="ORF">QUF89_23365</name>
</gene>
<dbReference type="GO" id="GO:0103068">
    <property type="term" value="F:leukotriene C4 gamma-glutamyl transferase activity"/>
    <property type="evidence" value="ECO:0007669"/>
    <property type="project" value="UniProtKB-EC"/>
</dbReference>
<protein>
    <submittedName>
        <fullName evidence="1">Gamma-glutamyltransferase</fullName>
        <ecNumber evidence="1">2.3.2.2</ecNumber>
    </submittedName>
</protein>
<dbReference type="EMBL" id="JAUCEY010000008">
    <property type="protein sequence ID" value="MDM5455057.1"/>
    <property type="molecule type" value="Genomic_DNA"/>
</dbReference>
<dbReference type="KEGG" id="bsj:UP17_04820"/>
<organism evidence="1 2">
    <name type="scientific">Peribacillus simplex</name>
    <dbReference type="NCBI Taxonomy" id="1478"/>
    <lineage>
        <taxon>Bacteria</taxon>
        <taxon>Bacillati</taxon>
        <taxon>Bacillota</taxon>
        <taxon>Bacilli</taxon>
        <taxon>Bacillales</taxon>
        <taxon>Bacillaceae</taxon>
        <taxon>Peribacillus</taxon>
    </lineage>
</organism>
<sequence>MVDGCGEILKECGTLMLAEVLEPAIQYAEDGFPITKNQVMCTERNWDWLSKAPTLKKGVYKI</sequence>
<comment type="caution">
    <text evidence="1">The sequence shown here is derived from an EMBL/GenBank/DDBJ whole genome shotgun (WGS) entry which is preliminary data.</text>
</comment>